<feature type="transmembrane region" description="Helical" evidence="1">
    <location>
        <begin position="20"/>
        <end position="41"/>
    </location>
</feature>
<reference evidence="2" key="1">
    <citation type="journal article" date="2020" name="Nature">
        <title>Giant virus diversity and host interactions through global metagenomics.</title>
        <authorList>
            <person name="Schulz F."/>
            <person name="Roux S."/>
            <person name="Paez-Espino D."/>
            <person name="Jungbluth S."/>
            <person name="Walsh D.A."/>
            <person name="Denef V.J."/>
            <person name="McMahon K.D."/>
            <person name="Konstantinidis K.T."/>
            <person name="Eloe-Fadrosh E.A."/>
            <person name="Kyrpides N.C."/>
            <person name="Woyke T."/>
        </authorList>
    </citation>
    <scope>NUCLEOTIDE SEQUENCE</scope>
    <source>
        <strain evidence="2">GVMAG-M-3300020185-33</strain>
    </source>
</reference>
<dbReference type="AlphaFoldDB" id="A0A6C0C3A6"/>
<name>A0A6C0C3A6_9ZZZZ</name>
<protein>
    <submittedName>
        <fullName evidence="2">Uncharacterized protein</fullName>
    </submittedName>
</protein>
<dbReference type="EMBL" id="MN739334">
    <property type="protein sequence ID" value="QHS99077.1"/>
    <property type="molecule type" value="Genomic_DNA"/>
</dbReference>
<evidence type="ECO:0000313" key="2">
    <source>
        <dbReference type="EMBL" id="QHS99077.1"/>
    </source>
</evidence>
<sequence length="98" mass="11766">MLTKVSIKQMYWLHNIMFNLLFDNYIILLSCIVIIILIFTYKEKIREVFTNKNDNSKNQQLYREDNNSFIQSAIFNGEKIGYVFKNDIDGVGYYKDKY</sequence>
<keyword evidence="1" id="KW-1133">Transmembrane helix</keyword>
<evidence type="ECO:0000256" key="1">
    <source>
        <dbReference type="SAM" id="Phobius"/>
    </source>
</evidence>
<organism evidence="2">
    <name type="scientific">viral metagenome</name>
    <dbReference type="NCBI Taxonomy" id="1070528"/>
    <lineage>
        <taxon>unclassified sequences</taxon>
        <taxon>metagenomes</taxon>
        <taxon>organismal metagenomes</taxon>
    </lineage>
</organism>
<accession>A0A6C0C3A6</accession>
<keyword evidence="1" id="KW-0472">Membrane</keyword>
<keyword evidence="1" id="KW-0812">Transmembrane</keyword>
<proteinExistence type="predicted"/>